<name>A0A1Y2EPP1_9FUNG</name>
<feature type="transmembrane region" description="Helical" evidence="2">
    <location>
        <begin position="249"/>
        <end position="268"/>
    </location>
</feature>
<protein>
    <recommendedName>
        <fullName evidence="6">CBM6 domain-containing protein</fullName>
    </recommendedName>
</protein>
<evidence type="ECO:0000256" key="1">
    <source>
        <dbReference type="SAM" id="MobiDB-lite"/>
    </source>
</evidence>
<evidence type="ECO:0000313" key="4">
    <source>
        <dbReference type="EMBL" id="ORY73553.1"/>
    </source>
</evidence>
<comment type="caution">
    <text evidence="4">The sequence shown here is derived from an EMBL/GenBank/DDBJ whole genome shotgun (WGS) entry which is preliminary data.</text>
</comment>
<evidence type="ECO:0000256" key="3">
    <source>
        <dbReference type="SAM" id="SignalP"/>
    </source>
</evidence>
<feature type="region of interest" description="Disordered" evidence="1">
    <location>
        <begin position="211"/>
        <end position="240"/>
    </location>
</feature>
<feature type="signal peptide" evidence="3">
    <location>
        <begin position="1"/>
        <end position="25"/>
    </location>
</feature>
<evidence type="ECO:0000313" key="5">
    <source>
        <dbReference type="Proteomes" id="UP000193920"/>
    </source>
</evidence>
<proteinExistence type="predicted"/>
<dbReference type="AlphaFoldDB" id="A0A1Y2EPP1"/>
<feature type="compositionally biased region" description="Basic and acidic residues" evidence="1">
    <location>
        <begin position="211"/>
        <end position="229"/>
    </location>
</feature>
<keyword evidence="2" id="KW-0472">Membrane</keyword>
<gene>
    <name evidence="4" type="ORF">LY90DRAFT_699612</name>
</gene>
<keyword evidence="2" id="KW-1133">Transmembrane helix</keyword>
<keyword evidence="2" id="KW-0812">Transmembrane</keyword>
<organism evidence="4 5">
    <name type="scientific">Neocallimastix californiae</name>
    <dbReference type="NCBI Taxonomy" id="1754190"/>
    <lineage>
        <taxon>Eukaryota</taxon>
        <taxon>Fungi</taxon>
        <taxon>Fungi incertae sedis</taxon>
        <taxon>Chytridiomycota</taxon>
        <taxon>Chytridiomycota incertae sedis</taxon>
        <taxon>Neocallimastigomycetes</taxon>
        <taxon>Neocallimastigales</taxon>
        <taxon>Neocallimastigaceae</taxon>
        <taxon>Neocallimastix</taxon>
    </lineage>
</organism>
<evidence type="ECO:0008006" key="6">
    <source>
        <dbReference type="Google" id="ProtNLM"/>
    </source>
</evidence>
<dbReference type="EMBL" id="MCOG01000033">
    <property type="protein sequence ID" value="ORY73553.1"/>
    <property type="molecule type" value="Genomic_DNA"/>
</dbReference>
<dbReference type="Gene3D" id="2.60.120.260">
    <property type="entry name" value="Galactose-binding domain-like"/>
    <property type="match status" value="1"/>
</dbReference>
<accession>A0A1Y2EPP1</accession>
<sequence length="269" mass="30459">MKFNKAFVVNSLILAVYLCSSTVYGEEDITAKYLKNPSFEEDDISTLEYDSTRNAYIAEHLIGWELEGLEDIGSYGVSDIMNANTTATDNDFGPPGEPSDGKQMYYLRNAWTQSEILMYQVVILPAGNYKLSVNNKCVTKPNHQAYLMAGENEIPFIFENAMPEIWNKTSLYFNVKEENEMKIGVRTEFINAAGASILLDNFHLYSDPKSEEEISNEEKNAENEDDKFSIHKGTGSNKGSDSGIENIKIFSLNSLVVMLIVTCWMYIWY</sequence>
<reference evidence="4 5" key="1">
    <citation type="submission" date="2016-08" db="EMBL/GenBank/DDBJ databases">
        <title>A Parts List for Fungal Cellulosomes Revealed by Comparative Genomics.</title>
        <authorList>
            <consortium name="DOE Joint Genome Institute"/>
            <person name="Haitjema C.H."/>
            <person name="Gilmore S.P."/>
            <person name="Henske J.K."/>
            <person name="Solomon K.V."/>
            <person name="De Groot R."/>
            <person name="Kuo A."/>
            <person name="Mondo S.J."/>
            <person name="Salamov A.A."/>
            <person name="Labutti K."/>
            <person name="Zhao Z."/>
            <person name="Chiniquy J."/>
            <person name="Barry K."/>
            <person name="Brewer H.M."/>
            <person name="Purvine S.O."/>
            <person name="Wright A.T."/>
            <person name="Boxma B."/>
            <person name="Van Alen T."/>
            <person name="Hackstein J.H."/>
            <person name="Baker S.E."/>
            <person name="Grigoriev I.V."/>
            <person name="O'Malley M.A."/>
        </authorList>
    </citation>
    <scope>NUCLEOTIDE SEQUENCE [LARGE SCALE GENOMIC DNA]</scope>
    <source>
        <strain evidence="4 5">G1</strain>
    </source>
</reference>
<dbReference type="Proteomes" id="UP000193920">
    <property type="component" value="Unassembled WGS sequence"/>
</dbReference>
<keyword evidence="3" id="KW-0732">Signal</keyword>
<keyword evidence="5" id="KW-1185">Reference proteome</keyword>
<feature type="chain" id="PRO_5012914817" description="CBM6 domain-containing protein" evidence="3">
    <location>
        <begin position="26"/>
        <end position="269"/>
    </location>
</feature>
<evidence type="ECO:0000256" key="2">
    <source>
        <dbReference type="SAM" id="Phobius"/>
    </source>
</evidence>